<dbReference type="PANTHER" id="PTHR44591:SF23">
    <property type="entry name" value="CHEY SUBFAMILY"/>
    <property type="match status" value="1"/>
</dbReference>
<name>A0A364Y6M3_9BACT</name>
<feature type="modified residue" description="4-aspartylphosphate" evidence="2">
    <location>
        <position position="56"/>
    </location>
</feature>
<evidence type="ECO:0000256" key="1">
    <source>
        <dbReference type="ARBA" id="ARBA00022553"/>
    </source>
</evidence>
<dbReference type="SMART" id="SM00448">
    <property type="entry name" value="REC"/>
    <property type="match status" value="1"/>
</dbReference>
<dbReference type="Pfam" id="PF00072">
    <property type="entry name" value="Response_reg"/>
    <property type="match status" value="1"/>
</dbReference>
<dbReference type="EMBL" id="QMFY01000002">
    <property type="protein sequence ID" value="RAW02057.1"/>
    <property type="molecule type" value="Genomic_DNA"/>
</dbReference>
<evidence type="ECO:0000313" key="5">
    <source>
        <dbReference type="Proteomes" id="UP000251889"/>
    </source>
</evidence>
<evidence type="ECO:0000313" key="4">
    <source>
        <dbReference type="EMBL" id="RAW02057.1"/>
    </source>
</evidence>
<dbReference type="InterPro" id="IPR001789">
    <property type="entry name" value="Sig_transdc_resp-reg_receiver"/>
</dbReference>
<evidence type="ECO:0000259" key="3">
    <source>
        <dbReference type="PROSITE" id="PS50110"/>
    </source>
</evidence>
<dbReference type="SUPFAM" id="SSF52172">
    <property type="entry name" value="CheY-like"/>
    <property type="match status" value="1"/>
</dbReference>
<dbReference type="RefSeq" id="WP_112745880.1">
    <property type="nucleotide sequence ID" value="NZ_QMFY01000002.1"/>
</dbReference>
<protein>
    <recommendedName>
        <fullName evidence="3">Response regulatory domain-containing protein</fullName>
    </recommendedName>
</protein>
<dbReference type="AlphaFoldDB" id="A0A364Y6M3"/>
<keyword evidence="5" id="KW-1185">Reference proteome</keyword>
<proteinExistence type="predicted"/>
<reference evidence="4 5" key="1">
    <citation type="submission" date="2018-06" db="EMBL/GenBank/DDBJ databases">
        <title>Chryseolinea flavus sp. nov., a member of the phylum Bacteroidetes isolated from soil.</title>
        <authorList>
            <person name="Li Y."/>
            <person name="Wang J."/>
        </authorList>
    </citation>
    <scope>NUCLEOTIDE SEQUENCE [LARGE SCALE GENOMIC DNA]</scope>
    <source>
        <strain evidence="4 5">SDU1-6</strain>
    </source>
</reference>
<comment type="caution">
    <text evidence="4">The sequence shown here is derived from an EMBL/GenBank/DDBJ whole genome shotgun (WGS) entry which is preliminary data.</text>
</comment>
<gene>
    <name evidence="4" type="ORF">DQQ10_05755</name>
</gene>
<feature type="domain" description="Response regulatory" evidence="3">
    <location>
        <begin position="2"/>
        <end position="123"/>
    </location>
</feature>
<keyword evidence="1 2" id="KW-0597">Phosphoprotein</keyword>
<dbReference type="InterPro" id="IPR011006">
    <property type="entry name" value="CheY-like_superfamily"/>
</dbReference>
<dbReference type="Proteomes" id="UP000251889">
    <property type="component" value="Unassembled WGS sequence"/>
</dbReference>
<sequence>MTILLIDHDRNQHERFRELIRRIDASHQCLKAFSTETALFYLEDADNLLPDLIFLDLEFRAGGSKQLLRELKNFSTLKKIPVCIYAEIRHDHDREEMQTLGAIGFVEKEVNFTNMLTSVRSVIESINESTN</sequence>
<dbReference type="PANTHER" id="PTHR44591">
    <property type="entry name" value="STRESS RESPONSE REGULATOR PROTEIN 1"/>
    <property type="match status" value="1"/>
</dbReference>
<dbReference type="GO" id="GO:0000160">
    <property type="term" value="P:phosphorelay signal transduction system"/>
    <property type="evidence" value="ECO:0007669"/>
    <property type="project" value="InterPro"/>
</dbReference>
<accession>A0A364Y6M3</accession>
<organism evidence="4 5">
    <name type="scientific">Pseudochryseolinea flava</name>
    <dbReference type="NCBI Taxonomy" id="2059302"/>
    <lineage>
        <taxon>Bacteria</taxon>
        <taxon>Pseudomonadati</taxon>
        <taxon>Bacteroidota</taxon>
        <taxon>Cytophagia</taxon>
        <taxon>Cytophagales</taxon>
        <taxon>Fulvivirgaceae</taxon>
        <taxon>Pseudochryseolinea</taxon>
    </lineage>
</organism>
<evidence type="ECO:0000256" key="2">
    <source>
        <dbReference type="PROSITE-ProRule" id="PRU00169"/>
    </source>
</evidence>
<dbReference type="PROSITE" id="PS50110">
    <property type="entry name" value="RESPONSE_REGULATORY"/>
    <property type="match status" value="1"/>
</dbReference>
<dbReference type="Gene3D" id="3.40.50.2300">
    <property type="match status" value="1"/>
</dbReference>
<dbReference type="InterPro" id="IPR050595">
    <property type="entry name" value="Bact_response_regulator"/>
</dbReference>